<proteinExistence type="inferred from homology"/>
<feature type="domain" description="AMP-dependent synthetase/ligase" evidence="2">
    <location>
        <begin position="26"/>
        <end position="239"/>
    </location>
</feature>
<comment type="similarity">
    <text evidence="1">Belongs to the ATP-dependent AMP-binding enzyme family.</text>
</comment>
<dbReference type="InterPro" id="IPR000873">
    <property type="entry name" value="AMP-dep_synth/lig_dom"/>
</dbReference>
<dbReference type="SUPFAM" id="SSF56801">
    <property type="entry name" value="Acetyl-CoA synthetase-like"/>
    <property type="match status" value="1"/>
</dbReference>
<dbReference type="InterPro" id="IPR025110">
    <property type="entry name" value="AMP-bd_C"/>
</dbReference>
<keyword evidence="5" id="KW-1185">Reference proteome</keyword>
<evidence type="ECO:0000313" key="5">
    <source>
        <dbReference type="Proteomes" id="UP000675409"/>
    </source>
</evidence>
<dbReference type="EMBL" id="JABBYC010000029">
    <property type="protein sequence ID" value="MBL0887474.1"/>
    <property type="molecule type" value="Genomic_DNA"/>
</dbReference>
<feature type="domain" description="AMP-binding enzyme C-terminal" evidence="3">
    <location>
        <begin position="301"/>
        <end position="382"/>
    </location>
</feature>
<dbReference type="Gene3D" id="3.30.300.30">
    <property type="match status" value="1"/>
</dbReference>
<dbReference type="InterPro" id="IPR020845">
    <property type="entry name" value="AMP-binding_CS"/>
</dbReference>
<evidence type="ECO:0000259" key="3">
    <source>
        <dbReference type="Pfam" id="PF13193"/>
    </source>
</evidence>
<organism evidence="4 5">
    <name type="scientific">Myceligenerans indicum</name>
    <dbReference type="NCBI Taxonomy" id="2593663"/>
    <lineage>
        <taxon>Bacteria</taxon>
        <taxon>Bacillati</taxon>
        <taxon>Actinomycetota</taxon>
        <taxon>Actinomycetes</taxon>
        <taxon>Micrococcales</taxon>
        <taxon>Promicromonosporaceae</taxon>
        <taxon>Myceligenerans</taxon>
    </lineage>
</organism>
<dbReference type="Gene3D" id="3.40.50.12780">
    <property type="entry name" value="N-terminal domain of ligase-like"/>
    <property type="match status" value="1"/>
</dbReference>
<sequence>MRDELRDVVAAVRTALHGGAPYAPHPLSAGPPPPDGTALVVRTSGSTGTPRQVTLSAAALRASASATHERLGGPGRWFLALPATHVAGLQVISRSVIAGTSVGGGTDGPFTPDGFAATAGTFLSDDAGSRAYVSLVPTQAHRLVEAADGGAPAGLDTLARFDAVLLGGAATPDALRVRLHDAGVRAVTTYGMSETCGGCVYDGVPLAGVRVRLAQDRAGRTGAPGIVELSGPVLADGYLGNRSATAAAFRTDPDDTRWFRTSDLGALDPQGRLTVLGRADDVIVTGGVNVAPAAVEAALAELGEVCVVGVPDREWGRSVTAVLTHPAGRPLDLDPSLPPRLEPAPAEVTDRVRQLVTERLGRAAVPRQVFLTDAIPLRGPGKPDRAAVEAAVADARSRTAP</sequence>
<comment type="caution">
    <text evidence="4">The sequence shown here is derived from an EMBL/GenBank/DDBJ whole genome shotgun (WGS) entry which is preliminary data.</text>
</comment>
<dbReference type="PANTHER" id="PTHR43201:SF8">
    <property type="entry name" value="ACYL-COA SYNTHETASE FAMILY MEMBER 3"/>
    <property type="match status" value="1"/>
</dbReference>
<dbReference type="PANTHER" id="PTHR43201">
    <property type="entry name" value="ACYL-COA SYNTHETASE"/>
    <property type="match status" value="1"/>
</dbReference>
<name>A0ABS1LMM0_9MICO</name>
<evidence type="ECO:0000259" key="2">
    <source>
        <dbReference type="Pfam" id="PF00501"/>
    </source>
</evidence>
<dbReference type="RefSeq" id="WP_201848614.1">
    <property type="nucleotide sequence ID" value="NZ_JABBYC010000029.1"/>
</dbReference>
<dbReference type="Pfam" id="PF13193">
    <property type="entry name" value="AMP-binding_C"/>
    <property type="match status" value="1"/>
</dbReference>
<dbReference type="InterPro" id="IPR042099">
    <property type="entry name" value="ANL_N_sf"/>
</dbReference>
<evidence type="ECO:0000256" key="1">
    <source>
        <dbReference type="ARBA" id="ARBA00006432"/>
    </source>
</evidence>
<evidence type="ECO:0000313" key="4">
    <source>
        <dbReference type="EMBL" id="MBL0887474.1"/>
    </source>
</evidence>
<dbReference type="Proteomes" id="UP000675409">
    <property type="component" value="Unassembled WGS sequence"/>
</dbReference>
<gene>
    <name evidence="4" type="ORF">HGK34_14495</name>
</gene>
<dbReference type="InterPro" id="IPR045851">
    <property type="entry name" value="AMP-bd_C_sf"/>
</dbReference>
<protein>
    <submittedName>
        <fullName evidence="4">AMP-binding protein</fullName>
    </submittedName>
</protein>
<dbReference type="Pfam" id="PF00501">
    <property type="entry name" value="AMP-binding"/>
    <property type="match status" value="1"/>
</dbReference>
<dbReference type="PROSITE" id="PS00455">
    <property type="entry name" value="AMP_BINDING"/>
    <property type="match status" value="1"/>
</dbReference>
<reference evidence="4 5" key="1">
    <citation type="journal article" date="2021" name="Arch. Microbiol.">
        <title>Myceligenerans indicum sp. nov., an actinobacterium isolated from mangrove sediment of Sundarbans, India.</title>
        <authorList>
            <person name="Asha K."/>
            <person name="Bhadury P."/>
        </authorList>
    </citation>
    <scope>NUCLEOTIDE SEQUENCE [LARGE SCALE GENOMIC DNA]</scope>
    <source>
        <strain evidence="4 5">I2</strain>
    </source>
</reference>
<accession>A0ABS1LMM0</accession>